<gene>
    <name evidence="9" type="ORF">LADA_0G05776G</name>
</gene>
<feature type="domain" description="RING-type" evidence="8">
    <location>
        <begin position="814"/>
        <end position="886"/>
    </location>
</feature>
<dbReference type="OrthoDB" id="1845386at2759"/>
<dbReference type="SUPFAM" id="SSF50978">
    <property type="entry name" value="WD40 repeat-like"/>
    <property type="match status" value="1"/>
</dbReference>
<name>A0A1G4JSX4_9SACH</name>
<dbReference type="PROSITE" id="PS50236">
    <property type="entry name" value="CHCR"/>
    <property type="match status" value="1"/>
</dbReference>
<evidence type="ECO:0000256" key="6">
    <source>
        <dbReference type="ARBA" id="ARBA00029433"/>
    </source>
</evidence>
<evidence type="ECO:0000313" key="9">
    <source>
        <dbReference type="EMBL" id="SCU93961.1"/>
    </source>
</evidence>
<dbReference type="InterPro" id="IPR013083">
    <property type="entry name" value="Znf_RING/FYVE/PHD"/>
</dbReference>
<evidence type="ECO:0000256" key="3">
    <source>
        <dbReference type="ARBA" id="ARBA00022771"/>
    </source>
</evidence>
<dbReference type="GO" id="GO:0005829">
    <property type="term" value="C:cytosol"/>
    <property type="evidence" value="ECO:0007669"/>
    <property type="project" value="GOC"/>
</dbReference>
<evidence type="ECO:0000256" key="1">
    <source>
        <dbReference type="ARBA" id="ARBA00010454"/>
    </source>
</evidence>
<dbReference type="GO" id="GO:0031901">
    <property type="term" value="C:early endosome membrane"/>
    <property type="evidence" value="ECO:0007669"/>
    <property type="project" value="EnsemblFungi"/>
</dbReference>
<dbReference type="GO" id="GO:0099022">
    <property type="term" value="P:vesicle tethering"/>
    <property type="evidence" value="ECO:0007669"/>
    <property type="project" value="EnsemblFungi"/>
</dbReference>
<dbReference type="EMBL" id="LT598457">
    <property type="protein sequence ID" value="SCU93961.1"/>
    <property type="molecule type" value="Genomic_DNA"/>
</dbReference>
<evidence type="ECO:0000259" key="8">
    <source>
        <dbReference type="SMART" id="SM00184"/>
    </source>
</evidence>
<dbReference type="GO" id="GO:0033263">
    <property type="term" value="C:CORVET complex"/>
    <property type="evidence" value="ECO:0007669"/>
    <property type="project" value="EnsemblFungi"/>
</dbReference>
<dbReference type="AlphaFoldDB" id="A0A1G4JSX4"/>
<dbReference type="InterPro" id="IPR000547">
    <property type="entry name" value="Clathrin_H-chain/VPS_repeat"/>
</dbReference>
<proteinExistence type="inferred from homology"/>
<dbReference type="GO" id="GO:0030674">
    <property type="term" value="F:protein-macromolecule adaptor activity"/>
    <property type="evidence" value="ECO:0007669"/>
    <property type="project" value="EnsemblFungi"/>
</dbReference>
<dbReference type="GO" id="GO:0006895">
    <property type="term" value="P:Golgi to endosome transport"/>
    <property type="evidence" value="ECO:0007669"/>
    <property type="project" value="EnsemblFungi"/>
</dbReference>
<dbReference type="SMART" id="SM00184">
    <property type="entry name" value="RING"/>
    <property type="match status" value="1"/>
</dbReference>
<keyword evidence="10" id="KW-1185">Reference proteome</keyword>
<dbReference type="PANTHER" id="PTHR23323:SF26">
    <property type="entry name" value="VACUOLAR PROTEIN SORTING-ASSOCIATED PROTEIN 18 HOMOLOG"/>
    <property type="match status" value="1"/>
</dbReference>
<keyword evidence="2" id="KW-0479">Metal-binding</keyword>
<dbReference type="CDD" id="cd16462">
    <property type="entry name" value="RING-H2_Pep3p-like"/>
    <property type="match status" value="1"/>
</dbReference>
<keyword evidence="3" id="KW-0863">Zinc-finger</keyword>
<dbReference type="GO" id="GO:0045324">
    <property type="term" value="P:late endosome to vacuole transport"/>
    <property type="evidence" value="ECO:0007669"/>
    <property type="project" value="EnsemblFungi"/>
</dbReference>
<protein>
    <submittedName>
        <fullName evidence="9">LADA_0G05776g1_1</fullName>
    </submittedName>
</protein>
<dbReference type="SUPFAM" id="SSF57850">
    <property type="entry name" value="RING/U-box"/>
    <property type="match status" value="1"/>
</dbReference>
<keyword evidence="4" id="KW-0862">Zinc</keyword>
<evidence type="ECO:0000313" key="10">
    <source>
        <dbReference type="Proteomes" id="UP000190274"/>
    </source>
</evidence>
<dbReference type="GO" id="GO:0032889">
    <property type="term" value="P:regulation of vacuole fusion, non-autophagic"/>
    <property type="evidence" value="ECO:0007669"/>
    <property type="project" value="EnsemblFungi"/>
</dbReference>
<dbReference type="Proteomes" id="UP000190274">
    <property type="component" value="Chromosome G"/>
</dbReference>
<dbReference type="GO" id="GO:0035542">
    <property type="term" value="P:regulation of SNARE complex assembly"/>
    <property type="evidence" value="ECO:0007669"/>
    <property type="project" value="EnsemblFungi"/>
</dbReference>
<comment type="subcellular location">
    <subcellularLocation>
        <location evidence="6">Endomembrane system</location>
        <topology evidence="6">Peripheral membrane protein</topology>
        <orientation evidence="6">Cytoplasmic side</orientation>
    </subcellularLocation>
</comment>
<feature type="repeat" description="CHCR" evidence="7">
    <location>
        <begin position="563"/>
        <end position="731"/>
    </location>
</feature>
<evidence type="ECO:0000256" key="2">
    <source>
        <dbReference type="ARBA" id="ARBA00022723"/>
    </source>
</evidence>
<dbReference type="STRING" id="1266660.A0A1G4JSX4"/>
<evidence type="ECO:0000256" key="5">
    <source>
        <dbReference type="ARBA" id="ARBA00023136"/>
    </source>
</evidence>
<dbReference type="GO" id="GO:0030897">
    <property type="term" value="C:HOPS complex"/>
    <property type="evidence" value="ECO:0007669"/>
    <property type="project" value="EnsemblFungi"/>
</dbReference>
<dbReference type="Pfam" id="PF26148">
    <property type="entry name" value="VPS18_RING_C"/>
    <property type="match status" value="1"/>
</dbReference>
<dbReference type="GO" id="GO:0035091">
    <property type="term" value="F:phosphatidylinositol binding"/>
    <property type="evidence" value="ECO:0007669"/>
    <property type="project" value="EnsemblFungi"/>
</dbReference>
<accession>A0A1G4JSX4</accession>
<organism evidence="9 10">
    <name type="scientific">Lachancea dasiensis</name>
    <dbReference type="NCBI Taxonomy" id="1072105"/>
    <lineage>
        <taxon>Eukaryota</taxon>
        <taxon>Fungi</taxon>
        <taxon>Dikarya</taxon>
        <taxon>Ascomycota</taxon>
        <taxon>Saccharomycotina</taxon>
        <taxon>Saccharomycetes</taxon>
        <taxon>Saccharomycetales</taxon>
        <taxon>Saccharomycetaceae</taxon>
        <taxon>Lachancea</taxon>
    </lineage>
</organism>
<dbReference type="InterPro" id="IPR036322">
    <property type="entry name" value="WD40_repeat_dom_sf"/>
</dbReference>
<dbReference type="GO" id="GO:0006904">
    <property type="term" value="P:vesicle docking involved in exocytosis"/>
    <property type="evidence" value="ECO:0007669"/>
    <property type="project" value="EnsemblFungi"/>
</dbReference>
<dbReference type="InterPro" id="IPR001841">
    <property type="entry name" value="Znf_RING"/>
</dbReference>
<dbReference type="InterPro" id="IPR058919">
    <property type="entry name" value="Pep3/Vps18_RING_C"/>
</dbReference>
<dbReference type="GO" id="GO:0008270">
    <property type="term" value="F:zinc ion binding"/>
    <property type="evidence" value="ECO:0007669"/>
    <property type="project" value="UniProtKB-KW"/>
</dbReference>
<dbReference type="Gene3D" id="3.30.40.10">
    <property type="entry name" value="Zinc/RING finger domain, C3HC4 (zinc finger)"/>
    <property type="match status" value="1"/>
</dbReference>
<dbReference type="GO" id="GO:0006886">
    <property type="term" value="P:intracellular protein transport"/>
    <property type="evidence" value="ECO:0007669"/>
    <property type="project" value="UniProtKB-UniRule"/>
</dbReference>
<dbReference type="GO" id="GO:0042144">
    <property type="term" value="P:vacuole fusion, non-autophagic"/>
    <property type="evidence" value="ECO:0007669"/>
    <property type="project" value="EnsemblFungi"/>
</dbReference>
<reference evidence="10" key="1">
    <citation type="submission" date="2016-03" db="EMBL/GenBank/DDBJ databases">
        <authorList>
            <person name="Devillers H."/>
        </authorList>
    </citation>
    <scope>NUCLEOTIDE SEQUENCE [LARGE SCALE GENOMIC DNA]</scope>
</reference>
<sequence length="910" mass="103750">MKVIIEHVQLQFISEIENNVISLLVEQNVMCFALKSGYVFLIDLATPSKVAKYQFPLLAAPQEKILKVWMDPSATTLFLKTNFAKYYALKRTALESEGDGNVLHLKRLSKKGCDIIATTWIDSCRIICGTHEGGVYLVDLNNDNSVTRLYRSKEPVDGVIFTKTQGALLSSGDTIRHWRSVQNASKTFTESAPSETEQFEQVDKANGRKLTFHDNTFAWIGGPGIVLGHVNNSKEYQEVLSNANVLLGTELPSPSHRIKDIVLSKFHLLVLRGNELLVINKLNNKVVAQKSLWTQSSEKILEFSVDYSQNPPTIWCFSTSNIYEIILQDESEGIWDILCRLNRFDDALGVKDISSTEKNLIYLREAEYLFSGGDFIKAAQCFGNSNTIGSATVALKFIKSSAETAALQAYLQTKLQHVKMTDDNGAQVNLLTNWIVWNYVQMLNEVDEDIATEQNNKNLELLNAKKSKLNSQLAAFFERNGPILDKETVYQILSHQNRKSEALTFAKLIEDYKYVLTYWIRSKNWYESLKILLRTQDLDCLYRYATTLLINSPDATVNTWIQIQTIRPSELINPLLTYFAKFQRSNAGIERSRAPTNYALKYLMWCFQEQDKDTLDMILFNTALYMMIASFDAGDKEDEIISFIENNLGHFDHEFILRLSTKFQRNKVTIYLYSQLKLFEDAVSLAIQKGLLEEAKLVASNRDLEINSRLRRKLWLKIAACMMHEHSDVKMTIKNILQDSNDTLTIRDLLPLFDELTTIANVKDELIRDLEKHSTAMGRVSQEIQDSIKIKKEIAEDIESLKARYQTLEPGSSCAACGELLQTRKYYVFPCGHAFHTDCLMREILNSTDYSLRNKIESLQRSSAKIKSATAMRDLDSVLSTKCCFCSDIKINSIDEPLELKQAEKEAWAL</sequence>
<dbReference type="GO" id="GO:0007032">
    <property type="term" value="P:endosome organization"/>
    <property type="evidence" value="ECO:0007669"/>
    <property type="project" value="TreeGrafter"/>
</dbReference>
<keyword evidence="5" id="KW-0472">Membrane</keyword>
<comment type="similarity">
    <text evidence="1">Belongs to the VPS18 family.</text>
</comment>
<evidence type="ECO:0000256" key="7">
    <source>
        <dbReference type="PROSITE-ProRule" id="PRU01006"/>
    </source>
</evidence>
<dbReference type="InterPro" id="IPR007810">
    <property type="entry name" value="Pep3/Vps18_beta-prop"/>
</dbReference>
<dbReference type="PANTHER" id="PTHR23323">
    <property type="entry name" value="VACUOLAR PROTEIN SORTING-ASSOCIATED PROTEIN"/>
    <property type="match status" value="1"/>
</dbReference>
<dbReference type="GO" id="GO:0000329">
    <property type="term" value="C:fungal-type vacuole membrane"/>
    <property type="evidence" value="ECO:0007669"/>
    <property type="project" value="EnsemblFungi"/>
</dbReference>
<evidence type="ECO:0000256" key="4">
    <source>
        <dbReference type="ARBA" id="ARBA00022833"/>
    </source>
</evidence>
<dbReference type="Pfam" id="PF05131">
    <property type="entry name" value="Pep3_Vps18"/>
    <property type="match status" value="1"/>
</dbReference>